<dbReference type="OrthoDB" id="408381at2759"/>
<accession>A0A813B2J2</accession>
<feature type="non-terminal residue" evidence="2">
    <location>
        <position position="1"/>
    </location>
</feature>
<evidence type="ECO:0000256" key="1">
    <source>
        <dbReference type="SAM" id="MobiDB-lite"/>
    </source>
</evidence>
<feature type="region of interest" description="Disordered" evidence="1">
    <location>
        <begin position="211"/>
        <end position="239"/>
    </location>
</feature>
<dbReference type="EMBL" id="CAJNJA010065982">
    <property type="protein sequence ID" value="CAE7887573.1"/>
    <property type="molecule type" value="Genomic_DNA"/>
</dbReference>
<dbReference type="Proteomes" id="UP000601435">
    <property type="component" value="Unassembled WGS sequence"/>
</dbReference>
<sequence length="292" mass="32653">AQQTGDATTCTDKVGAGWELVRRTTGYSFPQTDQLEGSAPESGTPHRDPLGPAFTKRWDASSGNHYFDEFLFATGDCQKWVIMKKTEVIGANNWYHHNEPRQILKSHTSDVPYEAVMVRRGGHGEDPWISYSGHYDVERESGTYDRHCNTLYNGWKGQNPWCTTGDLGELHQGLNVFIRRSQALPTGDATTCTNKVGAGWQLVRRTTGKSFPQADHLEGSAPASGTPHPNPVGSAFNKRFDANSGNEDFDEFLFATGDCQKWMIMKKSQVIGPGNWYHHYEPRQILKSHTSD</sequence>
<gene>
    <name evidence="2" type="ORF">SNEC2469_LOCUS29382</name>
</gene>
<organism evidence="2 3">
    <name type="scientific">Symbiodinium necroappetens</name>
    <dbReference type="NCBI Taxonomy" id="1628268"/>
    <lineage>
        <taxon>Eukaryota</taxon>
        <taxon>Sar</taxon>
        <taxon>Alveolata</taxon>
        <taxon>Dinophyceae</taxon>
        <taxon>Suessiales</taxon>
        <taxon>Symbiodiniaceae</taxon>
        <taxon>Symbiodinium</taxon>
    </lineage>
</organism>
<comment type="caution">
    <text evidence="2">The sequence shown here is derived from an EMBL/GenBank/DDBJ whole genome shotgun (WGS) entry which is preliminary data.</text>
</comment>
<feature type="region of interest" description="Disordered" evidence="1">
    <location>
        <begin position="29"/>
        <end position="53"/>
    </location>
</feature>
<evidence type="ECO:0000313" key="2">
    <source>
        <dbReference type="EMBL" id="CAE7887573.1"/>
    </source>
</evidence>
<protein>
    <submittedName>
        <fullName evidence="2">Uncharacterized protein</fullName>
    </submittedName>
</protein>
<evidence type="ECO:0000313" key="3">
    <source>
        <dbReference type="Proteomes" id="UP000601435"/>
    </source>
</evidence>
<reference evidence="2" key="1">
    <citation type="submission" date="2021-02" db="EMBL/GenBank/DDBJ databases">
        <authorList>
            <person name="Dougan E. K."/>
            <person name="Rhodes N."/>
            <person name="Thang M."/>
            <person name="Chan C."/>
        </authorList>
    </citation>
    <scope>NUCLEOTIDE SEQUENCE</scope>
</reference>
<feature type="non-terminal residue" evidence="2">
    <location>
        <position position="292"/>
    </location>
</feature>
<name>A0A813B2J2_9DINO</name>
<keyword evidence="3" id="KW-1185">Reference proteome</keyword>
<proteinExistence type="predicted"/>
<dbReference type="AlphaFoldDB" id="A0A813B2J2"/>